<dbReference type="InterPro" id="IPR029044">
    <property type="entry name" value="Nucleotide-diphossugar_trans"/>
</dbReference>
<dbReference type="Pfam" id="PF00535">
    <property type="entry name" value="Glycos_transf_2"/>
    <property type="match status" value="2"/>
</dbReference>
<dbReference type="AlphaFoldDB" id="A0A1I6QHL4"/>
<dbReference type="Proteomes" id="UP000199239">
    <property type="component" value="Unassembled WGS sequence"/>
</dbReference>
<keyword evidence="4" id="KW-0808">Transferase</keyword>
<dbReference type="Gene3D" id="3.40.50.150">
    <property type="entry name" value="Vaccinia Virus protein VP39"/>
    <property type="match status" value="1"/>
</dbReference>
<dbReference type="Gene3D" id="3.90.550.10">
    <property type="entry name" value="Spore Coat Polysaccharide Biosynthesis Protein SpsA, Chain A"/>
    <property type="match status" value="2"/>
</dbReference>
<feature type="region of interest" description="Disordered" evidence="2">
    <location>
        <begin position="309"/>
        <end position="331"/>
    </location>
</feature>
<dbReference type="GO" id="GO:0016740">
    <property type="term" value="F:transferase activity"/>
    <property type="evidence" value="ECO:0007669"/>
    <property type="project" value="UniProtKB-KW"/>
</dbReference>
<dbReference type="OrthoDB" id="5291101at2"/>
<evidence type="ECO:0000313" key="5">
    <source>
        <dbReference type="Proteomes" id="UP000199239"/>
    </source>
</evidence>
<dbReference type="InterPro" id="IPR001173">
    <property type="entry name" value="Glyco_trans_2-like"/>
</dbReference>
<dbReference type="EMBL" id="FPAJ01000001">
    <property type="protein sequence ID" value="SFS51902.1"/>
    <property type="molecule type" value="Genomic_DNA"/>
</dbReference>
<feature type="coiled-coil region" evidence="1">
    <location>
        <begin position="233"/>
        <end position="283"/>
    </location>
</feature>
<dbReference type="InterPro" id="IPR050834">
    <property type="entry name" value="Glycosyltransf_2"/>
</dbReference>
<gene>
    <name evidence="4" type="ORF">SAMN04488040_0731</name>
</gene>
<dbReference type="Pfam" id="PF13578">
    <property type="entry name" value="Methyltransf_24"/>
    <property type="match status" value="1"/>
</dbReference>
<evidence type="ECO:0000313" key="4">
    <source>
        <dbReference type="EMBL" id="SFS51902.1"/>
    </source>
</evidence>
<feature type="domain" description="Glycosyltransferase 2-like" evidence="3">
    <location>
        <begin position="629"/>
        <end position="806"/>
    </location>
</feature>
<dbReference type="PANTHER" id="PTHR43685">
    <property type="entry name" value="GLYCOSYLTRANSFERASE"/>
    <property type="match status" value="1"/>
</dbReference>
<dbReference type="STRING" id="394264.SAMN04488040_0731"/>
<dbReference type="SUPFAM" id="SSF53448">
    <property type="entry name" value="Nucleotide-diphospho-sugar transferases"/>
    <property type="match status" value="2"/>
</dbReference>
<dbReference type="SUPFAM" id="SSF53335">
    <property type="entry name" value="S-adenosyl-L-methionine-dependent methyltransferases"/>
    <property type="match status" value="1"/>
</dbReference>
<proteinExistence type="predicted"/>
<keyword evidence="1" id="KW-0175">Coiled coil</keyword>
<reference evidence="5" key="1">
    <citation type="submission" date="2016-10" db="EMBL/GenBank/DDBJ databases">
        <authorList>
            <person name="Varghese N."/>
            <person name="Submissions S."/>
        </authorList>
    </citation>
    <scope>NUCLEOTIDE SEQUENCE [LARGE SCALE GENOMIC DNA]</scope>
    <source>
        <strain evidence="5">DSM 23422</strain>
    </source>
</reference>
<dbReference type="RefSeq" id="WP_093914950.1">
    <property type="nucleotide sequence ID" value="NZ_FPAJ01000001.1"/>
</dbReference>
<protein>
    <submittedName>
        <fullName evidence="4">Glycosyltransferase, GT2 family</fullName>
    </submittedName>
</protein>
<sequence length="902" mass="102114">MVKFLEQDVCEPTYQPLITSWVEHGPFAMWLVQALQPKRIVELGTHYGYSYFAMCQAVKQAKLSTECFAVDTWAGDEHSGLYSEDVFDCVRAENKQYDGFSTLLRKTFDEALSDIKDGSIDLLHVDGRHFYEDVKHDFESWVPKLSKRAVVLFHDTVVQERGFGVYKYWAEISDSHPSFNFTHCHGLGVLLWGPEVPLDVQNLVPLSHAKGGPGIIESFFEAVGASATQKRLLEDKAEQIRAEQIEAAQIRAAQIAAETAAQIGEAEGNIKKLAGLLADARRRPLKQFKRLIVRQLLLALSKASPPLSKRTAKRFTRSAEKRDPNRSEIRRERSANSYENILEEWSRQRLAMSKETNDLVQRLSDGPMFSVIVPVYNTEPKLLREMINSILNQSYANWELCIADDASTDMRTQEVLRDAAKSDNRIKVVFRTENGHISNASNSAIEVANGDFLVLVDHDDLLDRDALLHVAEVIDQYPDAKIIYTDEDKIREDGTRYDPHFKPDWNRELLYSINYVSHLGCYDTQLVKKIDGFRVGFEGAQDHDLLLRCLAHVSDAQIQHIPKVLYSWRASPGSTADSADAKLYAWDAGVRAVSAALTEQHGQEIEVARGPHPFTYIPRWPNDAEPSVTIIIPTRDRLDITKLTVDSILEKTDYENYEIIIVDNGSIEPETLAWFEKISRSACVRVIRDDGPFNYSALNNKAVAQTKADIVALVNNDIEIISKGWLREMVSLASRPDVGCVGAKLYYPDNRIQHAGVIVGIGRVAGHAFKRAMRSDFGYFARLNLPQEYTVVTGACLVVRRDVYNAVGGLNEEHLAVAFNDVDLCLKIKAAGYRNLWTPLAEMYHHESASRKTDDTPEKKARFDSEFQYMIDKWQTDTFEDPAYNPNLSLDHEDFRFGAARW</sequence>
<evidence type="ECO:0000256" key="2">
    <source>
        <dbReference type="SAM" id="MobiDB-lite"/>
    </source>
</evidence>
<dbReference type="PANTHER" id="PTHR43685:SF2">
    <property type="entry name" value="GLYCOSYLTRANSFERASE 2-LIKE DOMAIN-CONTAINING PROTEIN"/>
    <property type="match status" value="1"/>
</dbReference>
<keyword evidence="5" id="KW-1185">Reference proteome</keyword>
<dbReference type="CDD" id="cd04184">
    <property type="entry name" value="GT2_RfbC_Mx_like"/>
    <property type="match status" value="1"/>
</dbReference>
<name>A0A1I6QHL4_9RHOB</name>
<accession>A0A1I6QHL4</accession>
<dbReference type="InterPro" id="IPR029063">
    <property type="entry name" value="SAM-dependent_MTases_sf"/>
</dbReference>
<evidence type="ECO:0000256" key="1">
    <source>
        <dbReference type="SAM" id="Coils"/>
    </source>
</evidence>
<evidence type="ECO:0000259" key="3">
    <source>
        <dbReference type="Pfam" id="PF00535"/>
    </source>
</evidence>
<dbReference type="CDD" id="cd04186">
    <property type="entry name" value="GT_2_like_c"/>
    <property type="match status" value="1"/>
</dbReference>
<organism evidence="4 5">
    <name type="scientific">Sulfitobacter marinus</name>
    <dbReference type="NCBI Taxonomy" id="394264"/>
    <lineage>
        <taxon>Bacteria</taxon>
        <taxon>Pseudomonadati</taxon>
        <taxon>Pseudomonadota</taxon>
        <taxon>Alphaproteobacteria</taxon>
        <taxon>Rhodobacterales</taxon>
        <taxon>Roseobacteraceae</taxon>
        <taxon>Sulfitobacter</taxon>
    </lineage>
</organism>
<feature type="domain" description="Glycosyltransferase 2-like" evidence="3">
    <location>
        <begin position="370"/>
        <end position="514"/>
    </location>
</feature>
<feature type="compositionally biased region" description="Basic and acidic residues" evidence="2">
    <location>
        <begin position="317"/>
        <end position="331"/>
    </location>
</feature>